<proteinExistence type="predicted"/>
<accession>A0A975KGM9</accession>
<gene>
    <name evidence="2" type="ORF">INE88_02358</name>
</gene>
<evidence type="ECO:0000313" key="3">
    <source>
        <dbReference type="Proteomes" id="UP000679226"/>
    </source>
</evidence>
<organism evidence="2 3">
    <name type="scientific">Bacteroides eggerthii</name>
    <dbReference type="NCBI Taxonomy" id="28111"/>
    <lineage>
        <taxon>Bacteria</taxon>
        <taxon>Pseudomonadati</taxon>
        <taxon>Bacteroidota</taxon>
        <taxon>Bacteroidia</taxon>
        <taxon>Bacteroidales</taxon>
        <taxon>Bacteroidaceae</taxon>
        <taxon>Bacteroides</taxon>
    </lineage>
</organism>
<evidence type="ECO:0000313" key="2">
    <source>
        <dbReference type="EMBL" id="QUT45536.1"/>
    </source>
</evidence>
<evidence type="ECO:0000259" key="1">
    <source>
        <dbReference type="Pfam" id="PF00239"/>
    </source>
</evidence>
<dbReference type="InterPro" id="IPR036162">
    <property type="entry name" value="Resolvase-like_N_sf"/>
</dbReference>
<dbReference type="EMBL" id="CP072227">
    <property type="protein sequence ID" value="QUT45536.1"/>
    <property type="molecule type" value="Genomic_DNA"/>
</dbReference>
<sequence>MNCRRCTYLGAYPNLSVYQSIIDMENSRVVIYARVSSTTDRQSTERQVSDLRMLAESRKYTRRKYQEQRKIQKEQFLQSVLNTVSPRV</sequence>
<dbReference type="Gene3D" id="3.40.50.1390">
    <property type="entry name" value="Resolvase, N-terminal catalytic domain"/>
    <property type="match status" value="1"/>
</dbReference>
<dbReference type="InterPro" id="IPR006119">
    <property type="entry name" value="Resolv_N"/>
</dbReference>
<dbReference type="GO" id="GO:0000150">
    <property type="term" value="F:DNA strand exchange activity"/>
    <property type="evidence" value="ECO:0007669"/>
    <property type="project" value="InterPro"/>
</dbReference>
<dbReference type="KEGG" id="beg:INE88_02358"/>
<feature type="domain" description="Resolvase/invertase-type recombinase catalytic" evidence="1">
    <location>
        <begin position="29"/>
        <end position="70"/>
    </location>
</feature>
<dbReference type="Proteomes" id="UP000679226">
    <property type="component" value="Chromosome"/>
</dbReference>
<name>A0A975KGM9_9BACE</name>
<dbReference type="GO" id="GO:0003677">
    <property type="term" value="F:DNA binding"/>
    <property type="evidence" value="ECO:0007669"/>
    <property type="project" value="InterPro"/>
</dbReference>
<dbReference type="AlphaFoldDB" id="A0A975KGM9"/>
<reference evidence="2" key="1">
    <citation type="journal article" date="2021" name="PLoS Genet.">
        <title>Mobile Type VI secretion system loci of the gut Bacteroidales display extensive intra-ecosystem transfer, multi-species spread and geographical clustering.</title>
        <authorList>
            <person name="Garcia-Bayona L."/>
            <person name="Coyne M.J."/>
            <person name="Comstock L.E."/>
        </authorList>
    </citation>
    <scope>NUCLEOTIDE SEQUENCE</scope>
    <source>
        <strain evidence="2">CL11T00C20</strain>
    </source>
</reference>
<dbReference type="Pfam" id="PF00239">
    <property type="entry name" value="Resolvase"/>
    <property type="match status" value="1"/>
</dbReference>
<protein>
    <recommendedName>
        <fullName evidence="1">Resolvase/invertase-type recombinase catalytic domain-containing protein</fullName>
    </recommendedName>
</protein>